<evidence type="ECO:0000313" key="5">
    <source>
        <dbReference type="EMBL" id="PRX47137.1"/>
    </source>
</evidence>
<organism evidence="5 6">
    <name type="scientific">Prauserella shujinwangii</name>
    <dbReference type="NCBI Taxonomy" id="1453103"/>
    <lineage>
        <taxon>Bacteria</taxon>
        <taxon>Bacillati</taxon>
        <taxon>Actinomycetota</taxon>
        <taxon>Actinomycetes</taxon>
        <taxon>Pseudonocardiales</taxon>
        <taxon>Pseudonocardiaceae</taxon>
        <taxon>Prauserella</taxon>
    </lineage>
</organism>
<dbReference type="PANTHER" id="PTHR33744:SF1">
    <property type="entry name" value="DNA-BINDING TRANSCRIPTIONAL ACTIVATOR ADER"/>
    <property type="match status" value="1"/>
</dbReference>
<reference evidence="5 6" key="1">
    <citation type="submission" date="2018-03" db="EMBL/GenBank/DDBJ databases">
        <title>Genomic Encyclopedia of Type Strains, Phase III (KMG-III): the genomes of soil and plant-associated and newly described type strains.</title>
        <authorList>
            <person name="Whitman W."/>
        </authorList>
    </citation>
    <scope>NUCLEOTIDE SEQUENCE [LARGE SCALE GENOMIC DNA]</scope>
    <source>
        <strain evidence="5 6">CGMCC 4.7125</strain>
    </source>
</reference>
<dbReference type="Pfam" id="PF14361">
    <property type="entry name" value="RsbRD_N"/>
    <property type="match status" value="1"/>
</dbReference>
<feature type="domain" description="PucR C-terminal helix-turn-helix" evidence="2">
    <location>
        <begin position="329"/>
        <end position="387"/>
    </location>
</feature>
<dbReference type="RefSeq" id="WP_106179666.1">
    <property type="nucleotide sequence ID" value="NZ_PVNH01000006.1"/>
</dbReference>
<name>A0A2T0LTS0_9PSEU</name>
<evidence type="ECO:0000259" key="2">
    <source>
        <dbReference type="Pfam" id="PF13556"/>
    </source>
</evidence>
<dbReference type="OrthoDB" id="3196285at2"/>
<comment type="caution">
    <text evidence="5">The sequence shown here is derived from an EMBL/GenBank/DDBJ whole genome shotgun (WGS) entry which is preliminary data.</text>
</comment>
<feature type="domain" description="RsbT co-antagonist protein RsbRD N-terminal" evidence="3">
    <location>
        <begin position="17"/>
        <end position="158"/>
    </location>
</feature>
<dbReference type="InterPro" id="IPR051448">
    <property type="entry name" value="CdaR-like_regulators"/>
</dbReference>
<dbReference type="EMBL" id="PVNH01000006">
    <property type="protein sequence ID" value="PRX47137.1"/>
    <property type="molecule type" value="Genomic_DNA"/>
</dbReference>
<evidence type="ECO:0000313" key="6">
    <source>
        <dbReference type="Proteomes" id="UP000238362"/>
    </source>
</evidence>
<dbReference type="Proteomes" id="UP000238362">
    <property type="component" value="Unassembled WGS sequence"/>
</dbReference>
<sequence>MADLAEEMARMLSTRLDTLTDDLVADILAENPGYHDAALVTLAELRRSCRTNLQRVLQILGNTVPPGDNPFDAAATTGTRRAEQRVPLDSVLRSFRLGGRVIWRGMVRMAKEDDRVDRDRLLDVATTVWTVVDEASSEVARAYRHTELQLRRLDEHRRHALVGDLLRGRGREPGFAEQAGSELGLPHDSAYVVLVADLAADGTPGLAMPQDTLAGYGVRSVWEPREQTMVGLVALERRDLTGVLDLLRGGVRARVGVSPAVPGLAEVGVGHDLARLALRTLPADGKGLAVLDERLPEALVARSPELADRLLHGVLGPLLRLPAAERDVLLTTLAEWLRSNRSAAATAARLYCHRNTVLNRLRRLEALLGRSMQDHEAGLALSLALIAHAARDGDRPAQRGAGHSGQTD</sequence>
<evidence type="ECO:0000259" key="3">
    <source>
        <dbReference type="Pfam" id="PF14361"/>
    </source>
</evidence>
<dbReference type="Pfam" id="PF13556">
    <property type="entry name" value="HTH_30"/>
    <property type="match status" value="1"/>
</dbReference>
<feature type="domain" description="CdaR GGDEF-like" evidence="4">
    <location>
        <begin position="171"/>
        <end position="280"/>
    </location>
</feature>
<keyword evidence="6" id="KW-1185">Reference proteome</keyword>
<accession>A0A2T0LTS0</accession>
<dbReference type="PANTHER" id="PTHR33744">
    <property type="entry name" value="CARBOHYDRATE DIACID REGULATOR"/>
    <property type="match status" value="1"/>
</dbReference>
<dbReference type="InterPro" id="IPR042070">
    <property type="entry name" value="PucR_C-HTH_sf"/>
</dbReference>
<dbReference type="InterPro" id="IPR041522">
    <property type="entry name" value="CdaR_GGDEF"/>
</dbReference>
<dbReference type="InterPro" id="IPR025751">
    <property type="entry name" value="RsbRD_N_dom"/>
</dbReference>
<comment type="similarity">
    <text evidence="1">Belongs to the CdaR family.</text>
</comment>
<dbReference type="AlphaFoldDB" id="A0A2T0LTS0"/>
<protein>
    <submittedName>
        <fullName evidence="5">PucR-like helix-turn-helix protein</fullName>
    </submittedName>
</protein>
<proteinExistence type="inferred from homology"/>
<gene>
    <name evidence="5" type="ORF">B0I33_106236</name>
</gene>
<dbReference type="InterPro" id="IPR025736">
    <property type="entry name" value="PucR_C-HTH_dom"/>
</dbReference>
<dbReference type="Gene3D" id="1.10.10.2840">
    <property type="entry name" value="PucR C-terminal helix-turn-helix domain"/>
    <property type="match status" value="1"/>
</dbReference>
<dbReference type="Pfam" id="PF17853">
    <property type="entry name" value="GGDEF_2"/>
    <property type="match status" value="1"/>
</dbReference>
<evidence type="ECO:0000256" key="1">
    <source>
        <dbReference type="ARBA" id="ARBA00006754"/>
    </source>
</evidence>
<evidence type="ECO:0000259" key="4">
    <source>
        <dbReference type="Pfam" id="PF17853"/>
    </source>
</evidence>